<evidence type="ECO:0000256" key="4">
    <source>
        <dbReference type="ARBA" id="ARBA00023004"/>
    </source>
</evidence>
<dbReference type="GeneID" id="54283462"/>
<dbReference type="GO" id="GO:0016705">
    <property type="term" value="F:oxidoreductase activity, acting on paired donors, with incorporation or reduction of molecular oxygen"/>
    <property type="evidence" value="ECO:0007669"/>
    <property type="project" value="InterPro"/>
</dbReference>
<keyword evidence="5 6" id="KW-0349">Heme</keyword>
<evidence type="ECO:0000313" key="7">
    <source>
        <dbReference type="EMBL" id="KAF2012416.1"/>
    </source>
</evidence>
<dbReference type="Gene3D" id="1.10.630.10">
    <property type="entry name" value="Cytochrome P450"/>
    <property type="match status" value="1"/>
</dbReference>
<name>A0A6A5XHS8_9PLEO</name>
<dbReference type="PANTHER" id="PTHR24305:SF232">
    <property type="entry name" value="P450, PUTATIVE (EUROFUNG)-RELATED"/>
    <property type="match status" value="1"/>
</dbReference>
<evidence type="ECO:0000313" key="8">
    <source>
        <dbReference type="Proteomes" id="UP000799778"/>
    </source>
</evidence>
<evidence type="ECO:0000256" key="6">
    <source>
        <dbReference type="RuleBase" id="RU000461"/>
    </source>
</evidence>
<feature type="binding site" description="axial binding residue" evidence="5">
    <location>
        <position position="452"/>
    </location>
    <ligand>
        <name>heme</name>
        <dbReference type="ChEBI" id="CHEBI:30413"/>
    </ligand>
    <ligandPart>
        <name>Fe</name>
        <dbReference type="ChEBI" id="CHEBI:18248"/>
    </ligandPart>
</feature>
<keyword evidence="6" id="KW-0560">Oxidoreductase</keyword>
<dbReference type="InterPro" id="IPR036396">
    <property type="entry name" value="Cyt_P450_sf"/>
</dbReference>
<dbReference type="Pfam" id="PF00067">
    <property type="entry name" value="p450"/>
    <property type="match status" value="1"/>
</dbReference>
<dbReference type="RefSeq" id="XP_033380755.1">
    <property type="nucleotide sequence ID" value="XM_033526065.1"/>
</dbReference>
<keyword evidence="4 5" id="KW-0408">Iron</keyword>
<evidence type="ECO:0000256" key="2">
    <source>
        <dbReference type="ARBA" id="ARBA00010617"/>
    </source>
</evidence>
<dbReference type="EMBL" id="ML978072">
    <property type="protein sequence ID" value="KAF2012416.1"/>
    <property type="molecule type" value="Genomic_DNA"/>
</dbReference>
<dbReference type="SUPFAM" id="SSF48264">
    <property type="entry name" value="Cytochrome P450"/>
    <property type="match status" value="1"/>
</dbReference>
<dbReference type="PRINTS" id="PR00463">
    <property type="entry name" value="EP450I"/>
</dbReference>
<dbReference type="GO" id="GO:0020037">
    <property type="term" value="F:heme binding"/>
    <property type="evidence" value="ECO:0007669"/>
    <property type="project" value="InterPro"/>
</dbReference>
<reference evidence="7" key="1">
    <citation type="journal article" date="2020" name="Stud. Mycol.">
        <title>101 Dothideomycetes genomes: a test case for predicting lifestyles and emergence of pathogens.</title>
        <authorList>
            <person name="Haridas S."/>
            <person name="Albert R."/>
            <person name="Binder M."/>
            <person name="Bloem J."/>
            <person name="Labutti K."/>
            <person name="Salamov A."/>
            <person name="Andreopoulos B."/>
            <person name="Baker S."/>
            <person name="Barry K."/>
            <person name="Bills G."/>
            <person name="Bluhm B."/>
            <person name="Cannon C."/>
            <person name="Castanera R."/>
            <person name="Culley D."/>
            <person name="Daum C."/>
            <person name="Ezra D."/>
            <person name="Gonzalez J."/>
            <person name="Henrissat B."/>
            <person name="Kuo A."/>
            <person name="Liang C."/>
            <person name="Lipzen A."/>
            <person name="Lutzoni F."/>
            <person name="Magnuson J."/>
            <person name="Mondo S."/>
            <person name="Nolan M."/>
            <person name="Ohm R."/>
            <person name="Pangilinan J."/>
            <person name="Park H.-J."/>
            <person name="Ramirez L."/>
            <person name="Alfaro M."/>
            <person name="Sun H."/>
            <person name="Tritt A."/>
            <person name="Yoshinaga Y."/>
            <person name="Zwiers L.-H."/>
            <person name="Turgeon B."/>
            <person name="Goodwin S."/>
            <person name="Spatafora J."/>
            <person name="Crous P."/>
            <person name="Grigoriev I."/>
        </authorList>
    </citation>
    <scope>NUCLEOTIDE SEQUENCE</scope>
    <source>
        <strain evidence="7">CBS 175.79</strain>
    </source>
</reference>
<keyword evidence="8" id="KW-1185">Reference proteome</keyword>
<protein>
    <submittedName>
        <fullName evidence="7">Cytochrome P450</fullName>
    </submittedName>
</protein>
<gene>
    <name evidence="7" type="ORF">BU24DRAFT_411788</name>
</gene>
<dbReference type="InterPro" id="IPR050121">
    <property type="entry name" value="Cytochrome_P450_monoxygenase"/>
</dbReference>
<comment type="similarity">
    <text evidence="2 6">Belongs to the cytochrome P450 family.</text>
</comment>
<dbReference type="GO" id="GO:0004497">
    <property type="term" value="F:monooxygenase activity"/>
    <property type="evidence" value="ECO:0007669"/>
    <property type="project" value="UniProtKB-KW"/>
</dbReference>
<evidence type="ECO:0000256" key="3">
    <source>
        <dbReference type="ARBA" id="ARBA00022723"/>
    </source>
</evidence>
<dbReference type="PROSITE" id="PS00086">
    <property type="entry name" value="CYTOCHROME_P450"/>
    <property type="match status" value="1"/>
</dbReference>
<sequence>MPLLLVLTTLAITSCCLFYWLRDPLRNFPGPRLASITRLYSVAALWYGKEHELILKAHKKYGPVVRWQPNLLLVNNPILLPIIYHHRSEKTPHYNSSTTGVEGIIESKTWQTHRIARTRISQPFTLDAILQDEKLLNESIAAWIHKLDDEHASKGMEFDFTQWPHILGHDINMIRLTGVPMSHVDQTGSYLMHLIKAPRDGAKMTQCLARMPWLRSILFEGQIGNFLMPQPGDKTAVGQVLQFRDGLIEQFCSSTERTGKGRLLDQWVPFICIMIYQAVNPDGSAMRTEEIKEDLTHLFFGGSETVAHAIRATILLISKNPSCGEKLIREINDTTNHMSSINNPDLSTVPYNDLATLPYLNACIRESLRMDSPVTSYLPRYVKPGGIHLGSNIGFVPKGTEIGCSPWVLGRNQDMYGHDADVFRPERFIEDPDRAMHLSKYDFAWGYGNRRCLGKILGMMILRKTIFKVATSAQ</sequence>
<proteinExistence type="inferred from homology"/>
<dbReference type="Proteomes" id="UP000799778">
    <property type="component" value="Unassembled WGS sequence"/>
</dbReference>
<dbReference type="InterPro" id="IPR001128">
    <property type="entry name" value="Cyt_P450"/>
</dbReference>
<keyword evidence="3 5" id="KW-0479">Metal-binding</keyword>
<keyword evidence="6" id="KW-0503">Monooxygenase</keyword>
<dbReference type="AlphaFoldDB" id="A0A6A5XHS8"/>
<accession>A0A6A5XHS8</accession>
<evidence type="ECO:0000256" key="1">
    <source>
        <dbReference type="ARBA" id="ARBA00001971"/>
    </source>
</evidence>
<dbReference type="PANTHER" id="PTHR24305">
    <property type="entry name" value="CYTOCHROME P450"/>
    <property type="match status" value="1"/>
</dbReference>
<organism evidence="7 8">
    <name type="scientific">Aaosphaeria arxii CBS 175.79</name>
    <dbReference type="NCBI Taxonomy" id="1450172"/>
    <lineage>
        <taxon>Eukaryota</taxon>
        <taxon>Fungi</taxon>
        <taxon>Dikarya</taxon>
        <taxon>Ascomycota</taxon>
        <taxon>Pezizomycotina</taxon>
        <taxon>Dothideomycetes</taxon>
        <taxon>Pleosporomycetidae</taxon>
        <taxon>Pleosporales</taxon>
        <taxon>Pleosporales incertae sedis</taxon>
        <taxon>Aaosphaeria</taxon>
    </lineage>
</organism>
<comment type="cofactor">
    <cofactor evidence="1 5">
        <name>heme</name>
        <dbReference type="ChEBI" id="CHEBI:30413"/>
    </cofactor>
</comment>
<dbReference type="InterPro" id="IPR017972">
    <property type="entry name" value="Cyt_P450_CS"/>
</dbReference>
<evidence type="ECO:0000256" key="5">
    <source>
        <dbReference type="PIRSR" id="PIRSR602401-1"/>
    </source>
</evidence>
<dbReference type="InterPro" id="IPR002401">
    <property type="entry name" value="Cyt_P450_E_grp-I"/>
</dbReference>
<dbReference type="OrthoDB" id="3934656at2759"/>
<dbReference type="GO" id="GO:0005506">
    <property type="term" value="F:iron ion binding"/>
    <property type="evidence" value="ECO:0007669"/>
    <property type="project" value="InterPro"/>
</dbReference>